<dbReference type="GO" id="GO:0043565">
    <property type="term" value="F:sequence-specific DNA binding"/>
    <property type="evidence" value="ECO:0007669"/>
    <property type="project" value="InterPro"/>
</dbReference>
<reference evidence="9" key="2">
    <citation type="submission" date="2024-01" db="EMBL/GenBank/DDBJ databases">
        <title>Comparative genomics of Cryptococcus and Kwoniella reveals pathogenesis evolution and contrasting modes of karyotype evolution via chromosome fusion or intercentromeric recombination.</title>
        <authorList>
            <person name="Coelho M.A."/>
            <person name="David-Palma M."/>
            <person name="Shea T."/>
            <person name="Bowers K."/>
            <person name="McGinley-Smith S."/>
            <person name="Mohammad A.W."/>
            <person name="Gnirke A."/>
            <person name="Yurkov A.M."/>
            <person name="Nowrousian M."/>
            <person name="Sun S."/>
            <person name="Cuomo C.A."/>
            <person name="Heitman J."/>
        </authorList>
    </citation>
    <scope>NUCLEOTIDE SEQUENCE</scope>
    <source>
        <strain evidence="9">CBS 12478</strain>
    </source>
</reference>
<evidence type="ECO:0000256" key="2">
    <source>
        <dbReference type="ARBA" id="ARBA00022771"/>
    </source>
</evidence>
<dbReference type="Pfam" id="PF00320">
    <property type="entry name" value="GATA"/>
    <property type="match status" value="1"/>
</dbReference>
<proteinExistence type="predicted"/>
<keyword evidence="2 6" id="KW-0863">Zinc-finger</keyword>
<dbReference type="Proteomes" id="UP000322225">
    <property type="component" value="Chromosome 1"/>
</dbReference>
<name>A0AAJ8LE79_9TREE</name>
<feature type="compositionally biased region" description="Low complexity" evidence="7">
    <location>
        <begin position="8"/>
        <end position="25"/>
    </location>
</feature>
<keyword evidence="10" id="KW-1185">Reference proteome</keyword>
<dbReference type="SUPFAM" id="SSF57716">
    <property type="entry name" value="Glucocorticoid receptor-like (DNA-binding domain)"/>
    <property type="match status" value="1"/>
</dbReference>
<keyword evidence="3" id="KW-0862">Zinc</keyword>
<evidence type="ECO:0000256" key="4">
    <source>
        <dbReference type="ARBA" id="ARBA00023015"/>
    </source>
</evidence>
<dbReference type="RefSeq" id="XP_031857348.2">
    <property type="nucleotide sequence ID" value="XM_032008374.2"/>
</dbReference>
<evidence type="ECO:0000256" key="3">
    <source>
        <dbReference type="ARBA" id="ARBA00022833"/>
    </source>
</evidence>
<feature type="domain" description="GATA-type" evidence="8">
    <location>
        <begin position="315"/>
        <end position="345"/>
    </location>
</feature>
<evidence type="ECO:0000256" key="7">
    <source>
        <dbReference type="SAM" id="MobiDB-lite"/>
    </source>
</evidence>
<dbReference type="InterPro" id="IPR000679">
    <property type="entry name" value="Znf_GATA"/>
</dbReference>
<evidence type="ECO:0000256" key="1">
    <source>
        <dbReference type="ARBA" id="ARBA00022723"/>
    </source>
</evidence>
<dbReference type="GO" id="GO:0008270">
    <property type="term" value="F:zinc ion binding"/>
    <property type="evidence" value="ECO:0007669"/>
    <property type="project" value="UniProtKB-KW"/>
</dbReference>
<keyword evidence="1" id="KW-0479">Metal-binding</keyword>
<accession>A0AAJ8LE79</accession>
<keyword evidence="5" id="KW-0804">Transcription</keyword>
<organism evidence="9 10">
    <name type="scientific">Kwoniella shandongensis</name>
    <dbReference type="NCBI Taxonomy" id="1734106"/>
    <lineage>
        <taxon>Eukaryota</taxon>
        <taxon>Fungi</taxon>
        <taxon>Dikarya</taxon>
        <taxon>Basidiomycota</taxon>
        <taxon>Agaricomycotina</taxon>
        <taxon>Tremellomycetes</taxon>
        <taxon>Tremellales</taxon>
        <taxon>Cryptococcaceae</taxon>
        <taxon>Kwoniella</taxon>
    </lineage>
</organism>
<dbReference type="CDD" id="cd00202">
    <property type="entry name" value="ZnF_GATA"/>
    <property type="match status" value="1"/>
</dbReference>
<dbReference type="GO" id="GO:0006355">
    <property type="term" value="P:regulation of DNA-templated transcription"/>
    <property type="evidence" value="ECO:0007669"/>
    <property type="project" value="InterPro"/>
</dbReference>
<dbReference type="PANTHER" id="PTHR47172:SF24">
    <property type="entry name" value="GATA ZINC FINGER DOMAIN-CONTAINING PROTEIN 14-RELATED"/>
    <property type="match status" value="1"/>
</dbReference>
<dbReference type="InterPro" id="IPR013088">
    <property type="entry name" value="Znf_NHR/GATA"/>
</dbReference>
<evidence type="ECO:0000256" key="6">
    <source>
        <dbReference type="PROSITE-ProRule" id="PRU00094"/>
    </source>
</evidence>
<evidence type="ECO:0000313" key="10">
    <source>
        <dbReference type="Proteomes" id="UP000322225"/>
    </source>
</evidence>
<dbReference type="KEGG" id="ksn:43592546"/>
<dbReference type="EMBL" id="CP144051">
    <property type="protein sequence ID" value="WWD15666.1"/>
    <property type="molecule type" value="Genomic_DNA"/>
</dbReference>
<sequence>MHHPYAPNAGPSSSSNSNSNSNHGYGQQGGGRMGSTSSAGWQTNPASHSESNMGYQQPGSYGGLPSYANHSSASSGYGGAKGKLRESSGSFADYERDFKRSRVESEMPIDVERETEQIKVYLTQLISLIEPFAPNSTTTAPSPPPPYLFTRFARLSSLIHSTLVALAPHVHPFLSSEFTTSFVDIIAKPSPPVEQSIPASPVVPIKKLEDMTPAEREMEVIRKRRDALIAKAASAATTLPSGLKNGTLSHSFGGRNGLSEQSSLSSMGNLSALTEAAAAVASASTTYPLHQQQQQNQQMLSLDMLSPRSLTLMGRCHGCGSSVTREWRRGPDGPESLCDTCGMHYARLLKKKDMPTPTGSNEEEASTPVFGMTNGGGVQVT</sequence>
<dbReference type="PANTHER" id="PTHR47172">
    <property type="entry name" value="OS01G0976800 PROTEIN"/>
    <property type="match status" value="1"/>
</dbReference>
<dbReference type="PROSITE" id="PS50114">
    <property type="entry name" value="GATA_ZN_FINGER_2"/>
    <property type="match status" value="1"/>
</dbReference>
<feature type="region of interest" description="Disordered" evidence="7">
    <location>
        <begin position="352"/>
        <end position="381"/>
    </location>
</feature>
<evidence type="ECO:0000259" key="8">
    <source>
        <dbReference type="PROSITE" id="PS50114"/>
    </source>
</evidence>
<evidence type="ECO:0000256" key="5">
    <source>
        <dbReference type="ARBA" id="ARBA00023163"/>
    </source>
</evidence>
<dbReference type="GeneID" id="43592546"/>
<feature type="compositionally biased region" description="Polar residues" evidence="7">
    <location>
        <begin position="39"/>
        <end position="59"/>
    </location>
</feature>
<dbReference type="Gene3D" id="3.30.50.10">
    <property type="entry name" value="Erythroid Transcription Factor GATA-1, subunit A"/>
    <property type="match status" value="1"/>
</dbReference>
<reference evidence="9" key="1">
    <citation type="submission" date="2017-08" db="EMBL/GenBank/DDBJ databases">
        <authorList>
            <person name="Cuomo C."/>
            <person name="Billmyre B."/>
            <person name="Heitman J."/>
        </authorList>
    </citation>
    <scope>NUCLEOTIDE SEQUENCE</scope>
    <source>
        <strain evidence="9">CBS 12478</strain>
    </source>
</reference>
<dbReference type="AlphaFoldDB" id="A0AAJ8LE79"/>
<evidence type="ECO:0000313" key="9">
    <source>
        <dbReference type="EMBL" id="WWD15666.1"/>
    </source>
</evidence>
<protein>
    <recommendedName>
        <fullName evidence="8">GATA-type domain-containing protein</fullName>
    </recommendedName>
</protein>
<keyword evidence="4" id="KW-0805">Transcription regulation</keyword>
<gene>
    <name evidence="9" type="ORF">CI109_100088</name>
</gene>
<feature type="region of interest" description="Disordered" evidence="7">
    <location>
        <begin position="1"/>
        <end position="88"/>
    </location>
</feature>
<dbReference type="SMART" id="SM00401">
    <property type="entry name" value="ZnF_GATA"/>
    <property type="match status" value="1"/>
</dbReference>